<keyword evidence="6 8" id="KW-1133">Transmembrane helix</keyword>
<evidence type="ECO:0000256" key="2">
    <source>
        <dbReference type="ARBA" id="ARBA00022475"/>
    </source>
</evidence>
<feature type="transmembrane region" description="Helical" evidence="8">
    <location>
        <begin position="342"/>
        <end position="364"/>
    </location>
</feature>
<comment type="caution">
    <text evidence="10">The sequence shown here is derived from an EMBL/GenBank/DDBJ whole genome shotgun (WGS) entry which is preliminary data.</text>
</comment>
<name>A0ABR6REE1_9BURK</name>
<evidence type="ECO:0000256" key="7">
    <source>
        <dbReference type="ARBA" id="ARBA00023136"/>
    </source>
</evidence>
<keyword evidence="11" id="KW-1185">Reference proteome</keyword>
<dbReference type="PANTHER" id="PTHR33908:SF9">
    <property type="entry name" value="BLL5595 PROTEIN"/>
    <property type="match status" value="1"/>
</dbReference>
<evidence type="ECO:0000256" key="3">
    <source>
        <dbReference type="ARBA" id="ARBA00022676"/>
    </source>
</evidence>
<keyword evidence="4" id="KW-0808">Transferase</keyword>
<evidence type="ECO:0000313" key="10">
    <source>
        <dbReference type="EMBL" id="MBB6577517.1"/>
    </source>
</evidence>
<keyword evidence="7 8" id="KW-0472">Membrane</keyword>
<keyword evidence="3" id="KW-0328">Glycosyltransferase</keyword>
<feature type="transmembrane region" description="Helical" evidence="8">
    <location>
        <begin position="68"/>
        <end position="94"/>
    </location>
</feature>
<accession>A0ABR6REE1</accession>
<feature type="domain" description="Glycosyltransferase RgtA/B/C/D-like" evidence="9">
    <location>
        <begin position="57"/>
        <end position="214"/>
    </location>
</feature>
<dbReference type="InterPro" id="IPR050297">
    <property type="entry name" value="LipidA_mod_glycosyltrf_83"/>
</dbReference>
<keyword evidence="5 8" id="KW-0812">Transmembrane</keyword>
<dbReference type="RefSeq" id="WP_184707044.1">
    <property type="nucleotide sequence ID" value="NZ_JACHKZ010000007.1"/>
</dbReference>
<feature type="transmembrane region" description="Helical" evidence="8">
    <location>
        <begin position="130"/>
        <end position="146"/>
    </location>
</feature>
<dbReference type="Pfam" id="PF13231">
    <property type="entry name" value="PMT_2"/>
    <property type="match status" value="1"/>
</dbReference>
<evidence type="ECO:0000259" key="9">
    <source>
        <dbReference type="Pfam" id="PF13231"/>
    </source>
</evidence>
<reference evidence="10 11" key="1">
    <citation type="submission" date="2020-08" db="EMBL/GenBank/DDBJ databases">
        <title>Functional genomics of gut bacteria from endangered species of beetles.</title>
        <authorList>
            <person name="Carlos-Shanley C."/>
        </authorList>
    </citation>
    <scope>NUCLEOTIDE SEQUENCE [LARGE SCALE GENOMIC DNA]</scope>
    <source>
        <strain evidence="10 11">S00124</strain>
    </source>
</reference>
<comment type="subcellular location">
    <subcellularLocation>
        <location evidence="1">Cell membrane</location>
        <topology evidence="1">Multi-pass membrane protein</topology>
    </subcellularLocation>
</comment>
<evidence type="ECO:0000313" key="11">
    <source>
        <dbReference type="Proteomes" id="UP000562492"/>
    </source>
</evidence>
<evidence type="ECO:0000256" key="4">
    <source>
        <dbReference type="ARBA" id="ARBA00022679"/>
    </source>
</evidence>
<evidence type="ECO:0000256" key="8">
    <source>
        <dbReference type="SAM" id="Phobius"/>
    </source>
</evidence>
<evidence type="ECO:0000256" key="6">
    <source>
        <dbReference type="ARBA" id="ARBA00022989"/>
    </source>
</evidence>
<evidence type="ECO:0000256" key="1">
    <source>
        <dbReference type="ARBA" id="ARBA00004651"/>
    </source>
</evidence>
<protein>
    <submittedName>
        <fullName evidence="10">4-amino-4-deoxy-L-arabinose transferase-like glycosyltransferase</fullName>
    </submittedName>
</protein>
<feature type="transmembrane region" description="Helical" evidence="8">
    <location>
        <begin position="158"/>
        <end position="185"/>
    </location>
</feature>
<dbReference type="PANTHER" id="PTHR33908">
    <property type="entry name" value="MANNOSYLTRANSFERASE YKCB-RELATED"/>
    <property type="match status" value="1"/>
</dbReference>
<feature type="transmembrane region" description="Helical" evidence="8">
    <location>
        <begin position="197"/>
        <end position="215"/>
    </location>
</feature>
<feature type="transmembrane region" description="Helical" evidence="8">
    <location>
        <begin position="12"/>
        <end position="29"/>
    </location>
</feature>
<feature type="transmembrane region" description="Helical" evidence="8">
    <location>
        <begin position="288"/>
        <end position="307"/>
    </location>
</feature>
<feature type="transmembrane region" description="Helical" evidence="8">
    <location>
        <begin position="319"/>
        <end position="336"/>
    </location>
</feature>
<feature type="transmembrane region" description="Helical" evidence="8">
    <location>
        <begin position="242"/>
        <end position="264"/>
    </location>
</feature>
<dbReference type="Proteomes" id="UP000562492">
    <property type="component" value="Unassembled WGS sequence"/>
</dbReference>
<keyword evidence="2" id="KW-1003">Cell membrane</keyword>
<sequence length="507" mass="56626">MTRAPLPSTPLPRALFWVAAIYALAWSLVPPFLAPSFPLDIVESLGWGREWQWGTYKHPPLPPIALHVFYVAFGRFGPFILSQLCVGLTLWLVWLTACRLVSRDRALIGTVLTMGVVFYTRPALEFNHNIAQMPFWAGICYFYLAAWQDGKLRQWLALGLMAGVGLLCKYSVGLLLACLAIFTVLTPARSVLRQPGPWLATAAMAFAFAPHVLWLHQNDWLPFAYARGRTAKVGASPQMGALSFLLTQVLNHLPLLLVLLFAWARTRFTKQLPPAQSRWQIHSSQPRYLLLIALGPGLVLVLVGLLAGVRLRDMWGVPIWPFTGLLAASLLPAAWITSMRPYLLRGITVWLVLISLLSGSYLAYVHDWRKRPVRSDWPAAALAQQAEQTWNQLSTCPLDTVAGDAWTAGLIAINSPSQPSVLLFGDPRFTPWVTAERVQRHGALWAWRPEDAEDGEPAPVAVLQDLGSYPGMQMKEGTWSIPWPRAQKQQPLVVQWRAFVPAACERR</sequence>
<dbReference type="EMBL" id="JACHKZ010000007">
    <property type="protein sequence ID" value="MBB6577517.1"/>
    <property type="molecule type" value="Genomic_DNA"/>
</dbReference>
<proteinExistence type="predicted"/>
<dbReference type="InterPro" id="IPR038731">
    <property type="entry name" value="RgtA/B/C-like"/>
</dbReference>
<organism evidence="10 11">
    <name type="scientific">Comamonas odontotermitis</name>
    <dbReference type="NCBI Taxonomy" id="379895"/>
    <lineage>
        <taxon>Bacteria</taxon>
        <taxon>Pseudomonadati</taxon>
        <taxon>Pseudomonadota</taxon>
        <taxon>Betaproteobacteria</taxon>
        <taxon>Burkholderiales</taxon>
        <taxon>Comamonadaceae</taxon>
        <taxon>Comamonas</taxon>
    </lineage>
</organism>
<evidence type="ECO:0000256" key="5">
    <source>
        <dbReference type="ARBA" id="ARBA00022692"/>
    </source>
</evidence>
<gene>
    <name evidence="10" type="ORF">HNP33_001573</name>
</gene>